<proteinExistence type="predicted"/>
<dbReference type="AlphaFoldDB" id="A0A819RMU7"/>
<feature type="non-terminal residue" evidence="1">
    <location>
        <position position="31"/>
    </location>
</feature>
<dbReference type="EMBL" id="CAJOBE010007849">
    <property type="protein sequence ID" value="CAF4047522.1"/>
    <property type="molecule type" value="Genomic_DNA"/>
</dbReference>
<evidence type="ECO:0000313" key="1">
    <source>
        <dbReference type="EMBL" id="CAF4047522.1"/>
    </source>
</evidence>
<sequence>MSQQANYDTDDNFEMVNPISSIKNHEQFEVI</sequence>
<gene>
    <name evidence="1" type="ORF">FNK824_LOCUS28524</name>
</gene>
<protein>
    <submittedName>
        <fullName evidence="1">Uncharacterized protein</fullName>
    </submittedName>
</protein>
<evidence type="ECO:0000313" key="2">
    <source>
        <dbReference type="Proteomes" id="UP000663874"/>
    </source>
</evidence>
<name>A0A819RMU7_9BILA</name>
<organism evidence="1 2">
    <name type="scientific">Rotaria sordida</name>
    <dbReference type="NCBI Taxonomy" id="392033"/>
    <lineage>
        <taxon>Eukaryota</taxon>
        <taxon>Metazoa</taxon>
        <taxon>Spiralia</taxon>
        <taxon>Gnathifera</taxon>
        <taxon>Rotifera</taxon>
        <taxon>Eurotatoria</taxon>
        <taxon>Bdelloidea</taxon>
        <taxon>Philodinida</taxon>
        <taxon>Philodinidae</taxon>
        <taxon>Rotaria</taxon>
    </lineage>
</organism>
<dbReference type="Proteomes" id="UP000663874">
    <property type="component" value="Unassembled WGS sequence"/>
</dbReference>
<comment type="caution">
    <text evidence="1">The sequence shown here is derived from an EMBL/GenBank/DDBJ whole genome shotgun (WGS) entry which is preliminary data.</text>
</comment>
<accession>A0A819RMU7</accession>
<reference evidence="1" key="1">
    <citation type="submission" date="2021-02" db="EMBL/GenBank/DDBJ databases">
        <authorList>
            <person name="Nowell W R."/>
        </authorList>
    </citation>
    <scope>NUCLEOTIDE SEQUENCE</scope>
</reference>